<evidence type="ECO:0000313" key="3">
    <source>
        <dbReference type="EMBL" id="KAK0057667.1"/>
    </source>
</evidence>
<evidence type="ECO:0000256" key="1">
    <source>
        <dbReference type="ARBA" id="ARBA00005298"/>
    </source>
</evidence>
<comment type="caution">
    <text evidence="3">The sequence shown here is derived from an EMBL/GenBank/DDBJ whole genome shotgun (WGS) entry which is preliminary data.</text>
</comment>
<dbReference type="AlphaFoldDB" id="A0AAD8BPL1"/>
<dbReference type="GO" id="GO:0015031">
    <property type="term" value="P:protein transport"/>
    <property type="evidence" value="ECO:0007669"/>
    <property type="project" value="TreeGrafter"/>
</dbReference>
<comment type="similarity">
    <text evidence="1">Belongs to the arrestin family.</text>
</comment>
<dbReference type="Gene3D" id="2.60.40.640">
    <property type="match status" value="2"/>
</dbReference>
<dbReference type="InterPro" id="IPR011021">
    <property type="entry name" value="Arrestin-like_N"/>
</dbReference>
<reference evidence="3" key="1">
    <citation type="journal article" date="2023" name="PLoS Negl. Trop. Dis.">
        <title>A genome sequence for Biomphalaria pfeifferi, the major vector snail for the human-infecting parasite Schistosoma mansoni.</title>
        <authorList>
            <person name="Bu L."/>
            <person name="Lu L."/>
            <person name="Laidemitt M.R."/>
            <person name="Zhang S.M."/>
            <person name="Mutuku M."/>
            <person name="Mkoji G."/>
            <person name="Steinauer M."/>
            <person name="Loker E.S."/>
        </authorList>
    </citation>
    <scope>NUCLEOTIDE SEQUENCE</scope>
    <source>
        <strain evidence="3">KasaAsao</strain>
    </source>
</reference>
<dbReference type="GO" id="GO:0005737">
    <property type="term" value="C:cytoplasm"/>
    <property type="evidence" value="ECO:0007669"/>
    <property type="project" value="TreeGrafter"/>
</dbReference>
<feature type="domain" description="Arrestin C-terminal-like" evidence="2">
    <location>
        <begin position="181"/>
        <end position="311"/>
    </location>
</feature>
<dbReference type="InterPro" id="IPR050357">
    <property type="entry name" value="Arrestin_domain-protein"/>
</dbReference>
<dbReference type="InterPro" id="IPR011022">
    <property type="entry name" value="Arrestin_C-like"/>
</dbReference>
<sequence length="395" mass="44900">MGKLMLFEINFEPKQGVFTAGAVVRGTVKLELRDTMKMRAVRMTCLGKACVHWSEVENVGHRGGRQRVETVEYTADEEYFQFRFQLWPKENSPEESNSLGPGQHTFPFQLMLPSDLPPSFEGAYGFVRYWAKATIDKPWKFDHHTKRAFTVIPTLDLNTEPGVSEPVQYRGELRTGCCCLPSGRFSGSITTNRKGYVPGSEILLQSQIDNHSSSTCWAEVNLKMHITYVVGRKYKQEKKVVGTVYKEMIPRGKTFVWKEKMRIPPLPPSHLRGCKLMKSQYILQFRVGSDAKCSWDEIEFEDEIIIGTLPLTSKASFNAVNRLSSGNAALPVMSAQEREQESTSKPSYEECMLFGRVSIKDKDDTEHTLGELIFTPLYAFYSPRAALRRGSTFVE</sequence>
<accession>A0AAD8BPL1</accession>
<dbReference type="SUPFAM" id="SSF81296">
    <property type="entry name" value="E set domains"/>
    <property type="match status" value="2"/>
</dbReference>
<dbReference type="Pfam" id="PF00339">
    <property type="entry name" value="Arrestin_N"/>
    <property type="match status" value="1"/>
</dbReference>
<dbReference type="PANTHER" id="PTHR11188:SF176">
    <property type="entry name" value="ARRESTIN DOMAIN-CONTAINING PROTEIN 1"/>
    <property type="match status" value="1"/>
</dbReference>
<dbReference type="Pfam" id="PF02752">
    <property type="entry name" value="Arrestin_C"/>
    <property type="match status" value="1"/>
</dbReference>
<dbReference type="EMBL" id="JASAOG010000053">
    <property type="protein sequence ID" value="KAK0057667.1"/>
    <property type="molecule type" value="Genomic_DNA"/>
</dbReference>
<proteinExistence type="inferred from homology"/>
<name>A0AAD8BPL1_BIOPF</name>
<reference evidence="3" key="2">
    <citation type="submission" date="2023-04" db="EMBL/GenBank/DDBJ databases">
        <authorList>
            <person name="Bu L."/>
            <person name="Lu L."/>
            <person name="Laidemitt M.R."/>
            <person name="Zhang S.M."/>
            <person name="Mutuku M."/>
            <person name="Mkoji G."/>
            <person name="Steinauer M."/>
            <person name="Loker E.S."/>
        </authorList>
    </citation>
    <scope>NUCLEOTIDE SEQUENCE</scope>
    <source>
        <strain evidence="3">KasaAsao</strain>
        <tissue evidence="3">Whole Snail</tissue>
    </source>
</reference>
<evidence type="ECO:0000313" key="4">
    <source>
        <dbReference type="Proteomes" id="UP001233172"/>
    </source>
</evidence>
<dbReference type="SMART" id="SM01017">
    <property type="entry name" value="Arrestin_C"/>
    <property type="match status" value="1"/>
</dbReference>
<gene>
    <name evidence="3" type="ORF">Bpfe_012897</name>
</gene>
<evidence type="ECO:0000259" key="2">
    <source>
        <dbReference type="SMART" id="SM01017"/>
    </source>
</evidence>
<dbReference type="PANTHER" id="PTHR11188">
    <property type="entry name" value="ARRESTIN DOMAIN CONTAINING PROTEIN"/>
    <property type="match status" value="1"/>
</dbReference>
<dbReference type="InterPro" id="IPR014756">
    <property type="entry name" value="Ig_E-set"/>
</dbReference>
<dbReference type="Proteomes" id="UP001233172">
    <property type="component" value="Unassembled WGS sequence"/>
</dbReference>
<protein>
    <submittedName>
        <fullName evidence="3">Arrestin domain-containing protein 3</fullName>
    </submittedName>
</protein>
<dbReference type="InterPro" id="IPR014752">
    <property type="entry name" value="Arrestin-like_C"/>
</dbReference>
<organism evidence="3 4">
    <name type="scientific">Biomphalaria pfeifferi</name>
    <name type="common">Bloodfluke planorb</name>
    <name type="synonym">Freshwater snail</name>
    <dbReference type="NCBI Taxonomy" id="112525"/>
    <lineage>
        <taxon>Eukaryota</taxon>
        <taxon>Metazoa</taxon>
        <taxon>Spiralia</taxon>
        <taxon>Lophotrochozoa</taxon>
        <taxon>Mollusca</taxon>
        <taxon>Gastropoda</taxon>
        <taxon>Heterobranchia</taxon>
        <taxon>Euthyneura</taxon>
        <taxon>Panpulmonata</taxon>
        <taxon>Hygrophila</taxon>
        <taxon>Lymnaeoidea</taxon>
        <taxon>Planorbidae</taxon>
        <taxon>Biomphalaria</taxon>
    </lineage>
</organism>
<keyword evidence="4" id="KW-1185">Reference proteome</keyword>